<comment type="caution">
    <text evidence="2">The sequence shown here is derived from an EMBL/GenBank/DDBJ whole genome shotgun (WGS) entry which is preliminary data.</text>
</comment>
<dbReference type="InterPro" id="IPR012341">
    <property type="entry name" value="6hp_glycosidase-like_sf"/>
</dbReference>
<dbReference type="AlphaFoldDB" id="A0AAE4SBX8"/>
<proteinExistence type="predicted"/>
<dbReference type="SUPFAM" id="SSF52833">
    <property type="entry name" value="Thioredoxin-like"/>
    <property type="match status" value="1"/>
</dbReference>
<feature type="domain" description="Spermatogenesis-associated protein 20-like TRX" evidence="1">
    <location>
        <begin position="3"/>
        <end position="160"/>
    </location>
</feature>
<gene>
    <name evidence="2" type="ORF">McpCs1_08560</name>
</gene>
<dbReference type="PANTHER" id="PTHR42899">
    <property type="entry name" value="SPERMATOGENESIS-ASSOCIATED PROTEIN 20"/>
    <property type="match status" value="1"/>
</dbReference>
<reference evidence="2 3" key="1">
    <citation type="submission" date="2023-06" db="EMBL/GenBank/DDBJ databases">
        <title>Genome sequence of Methancorpusculaceae sp. Cs1.</title>
        <authorList>
            <person name="Protasov E."/>
            <person name="Platt K."/>
            <person name="Poehlein A."/>
            <person name="Daniel R."/>
            <person name="Brune A."/>
        </authorList>
    </citation>
    <scope>NUCLEOTIDE SEQUENCE [LARGE SCALE GENOMIC DNA]</scope>
    <source>
        <strain evidence="2 3">Cs1</strain>
    </source>
</reference>
<dbReference type="InterPro" id="IPR024705">
    <property type="entry name" value="Ssp411"/>
</dbReference>
<dbReference type="Gene3D" id="1.50.10.10">
    <property type="match status" value="1"/>
</dbReference>
<evidence type="ECO:0000259" key="1">
    <source>
        <dbReference type="Pfam" id="PF03190"/>
    </source>
</evidence>
<organism evidence="2 3">
    <name type="scientific">Methanorbis rubei</name>
    <dbReference type="NCBI Taxonomy" id="3028300"/>
    <lineage>
        <taxon>Archaea</taxon>
        <taxon>Methanobacteriati</taxon>
        <taxon>Methanobacteriota</taxon>
        <taxon>Stenosarchaea group</taxon>
        <taxon>Methanomicrobia</taxon>
        <taxon>Methanomicrobiales</taxon>
        <taxon>Methanocorpusculaceae</taxon>
        <taxon>Methanorbis</taxon>
    </lineage>
</organism>
<dbReference type="Proteomes" id="UP001283212">
    <property type="component" value="Unassembled WGS sequence"/>
</dbReference>
<sequence length="670" mass="74193">MPNHLSDQKSPYLLQHATNPVDWYPWGPEAFAKAKAEGKPIFLSIGYSTCHWCHVMESESFEDPEVAAVLNEEFVSIKVDREERPDIDAVYMNVCQAMTGSGGWPLTILMTADQKPFFAGTYLPKHAKFGKPGLLEFLPEVLGLWKKDRDQILSAADEVAAFAAKAAAGRPGAVSKSLLRSAVGQFRQSFDSGNGGFGPAPKFPMPHNLLFLMRYFEVEHDAFARSMAEKTLTQMARGGICDQVGGGFSRYSTDGSWLVPHFEKMLYDNALLAYSYAEMFRLTKSSFFKNVGIEIFSYVLRELQSPEGGFFCGQDADSEGVEGRFYLFSRSEVLDVLGPDDGSEFCDWFGILEHGMVEGKSVPNLLGNAEFAKQTPHMAVLRKKMYDYRRDRSKLLTDDKVLTSWNALMISAFAKGYRVFGNEEYLAAAVRCREFVDQYLRDADGRLFVRYRDGEAAVAGQLSDYAFYSWSLLELYAANFDASCLLDAVFLAEKMVELFSDEENGGLFLYAFDAEQLIGRPKEVYDGAMPSGNSAAALVFVRLFRLTGDVRWQEIAEQQLSFAAGVAERYPAGYCLLLLAMLERLYPAGEVVCCSAGDGILWDVLEFSEASHAAVLVKSASSADALAGVAPFTAAYPIPESGMMLYFCRDGMCSAPVGSVEKLRELIAGR</sequence>
<protein>
    <recommendedName>
        <fullName evidence="1">Spermatogenesis-associated protein 20-like TRX domain-containing protein</fullName>
    </recommendedName>
</protein>
<dbReference type="InterPro" id="IPR008928">
    <property type="entry name" value="6-hairpin_glycosidase_sf"/>
</dbReference>
<evidence type="ECO:0000313" key="3">
    <source>
        <dbReference type="Proteomes" id="UP001283212"/>
    </source>
</evidence>
<keyword evidence="3" id="KW-1185">Reference proteome</keyword>
<name>A0AAE4SBX8_9EURY</name>
<dbReference type="PIRSF" id="PIRSF006402">
    <property type="entry name" value="UCP006402_thioredoxin"/>
    <property type="match status" value="1"/>
</dbReference>
<dbReference type="InterPro" id="IPR036249">
    <property type="entry name" value="Thioredoxin-like_sf"/>
</dbReference>
<dbReference type="SUPFAM" id="SSF48208">
    <property type="entry name" value="Six-hairpin glycosidases"/>
    <property type="match status" value="1"/>
</dbReference>
<dbReference type="GO" id="GO:0005975">
    <property type="term" value="P:carbohydrate metabolic process"/>
    <property type="evidence" value="ECO:0007669"/>
    <property type="project" value="InterPro"/>
</dbReference>
<dbReference type="CDD" id="cd02955">
    <property type="entry name" value="SSP411"/>
    <property type="match status" value="1"/>
</dbReference>
<dbReference type="EMBL" id="JAWDKB010000003">
    <property type="protein sequence ID" value="MDV0443479.1"/>
    <property type="molecule type" value="Genomic_DNA"/>
</dbReference>
<dbReference type="RefSeq" id="WP_338096001.1">
    <property type="nucleotide sequence ID" value="NZ_JAWDKB010000003.1"/>
</dbReference>
<accession>A0AAE4SBX8</accession>
<dbReference type="Pfam" id="PF03190">
    <property type="entry name" value="Thioredox_DsbH"/>
    <property type="match status" value="1"/>
</dbReference>
<dbReference type="PANTHER" id="PTHR42899:SF1">
    <property type="entry name" value="SPERMATOGENESIS-ASSOCIATED PROTEIN 20"/>
    <property type="match status" value="1"/>
</dbReference>
<evidence type="ECO:0000313" key="2">
    <source>
        <dbReference type="EMBL" id="MDV0443479.1"/>
    </source>
</evidence>
<dbReference type="InterPro" id="IPR004879">
    <property type="entry name" value="Ssp411-like_TRX"/>
</dbReference>
<dbReference type="Gene3D" id="3.40.30.10">
    <property type="entry name" value="Glutaredoxin"/>
    <property type="match status" value="1"/>
</dbReference>